<dbReference type="EC" id="2.7.7.102" evidence="3"/>
<evidence type="ECO:0000256" key="3">
    <source>
        <dbReference type="ARBA" id="ARBA00044768"/>
    </source>
</evidence>
<dbReference type="AlphaFoldDB" id="A0A9N8EGI3"/>
<feature type="compositionally biased region" description="Polar residues" evidence="5">
    <location>
        <begin position="59"/>
        <end position="79"/>
    </location>
</feature>
<evidence type="ECO:0000256" key="1">
    <source>
        <dbReference type="ARBA" id="ARBA00026139"/>
    </source>
</evidence>
<keyword evidence="7" id="KW-1185">Reference proteome</keyword>
<accession>A0A9N8EGI3</accession>
<gene>
    <name evidence="6" type="ORF">SEMRO_1165_G248110.1</name>
</gene>
<dbReference type="EMBL" id="CAICTM010001163">
    <property type="protein sequence ID" value="CAB9521107.1"/>
    <property type="molecule type" value="Genomic_DNA"/>
</dbReference>
<dbReference type="OrthoDB" id="5988181at2759"/>
<feature type="region of interest" description="Disordered" evidence="5">
    <location>
        <begin position="153"/>
        <end position="190"/>
    </location>
</feature>
<dbReference type="GO" id="GO:0009411">
    <property type="term" value="P:response to UV"/>
    <property type="evidence" value="ECO:0007669"/>
    <property type="project" value="TreeGrafter"/>
</dbReference>
<dbReference type="Proteomes" id="UP001153069">
    <property type="component" value="Unassembled WGS sequence"/>
</dbReference>
<feature type="region of interest" description="Disordered" evidence="5">
    <location>
        <begin position="535"/>
        <end position="561"/>
    </location>
</feature>
<feature type="compositionally biased region" description="Basic and acidic residues" evidence="5">
    <location>
        <begin position="1"/>
        <end position="13"/>
    </location>
</feature>
<dbReference type="GO" id="GO:0031297">
    <property type="term" value="P:replication fork processing"/>
    <property type="evidence" value="ECO:0007669"/>
    <property type="project" value="TreeGrafter"/>
</dbReference>
<dbReference type="GO" id="GO:0006264">
    <property type="term" value="P:mitochondrial DNA replication"/>
    <property type="evidence" value="ECO:0007669"/>
    <property type="project" value="TreeGrafter"/>
</dbReference>
<dbReference type="Pfam" id="PF03121">
    <property type="entry name" value="Herpes_UL52"/>
    <property type="match status" value="1"/>
</dbReference>
<proteinExistence type="predicted"/>
<dbReference type="GO" id="GO:0003682">
    <property type="term" value="F:chromatin binding"/>
    <property type="evidence" value="ECO:0007669"/>
    <property type="project" value="TreeGrafter"/>
</dbReference>
<reference evidence="6" key="1">
    <citation type="submission" date="2020-06" db="EMBL/GenBank/DDBJ databases">
        <authorList>
            <consortium name="Plant Systems Biology data submission"/>
        </authorList>
    </citation>
    <scope>NUCLEOTIDE SEQUENCE</scope>
    <source>
        <strain evidence="6">D6</strain>
    </source>
</reference>
<dbReference type="GO" id="GO:0005759">
    <property type="term" value="C:mitochondrial matrix"/>
    <property type="evidence" value="ECO:0007669"/>
    <property type="project" value="TreeGrafter"/>
</dbReference>
<feature type="compositionally biased region" description="Basic and acidic residues" evidence="5">
    <location>
        <begin position="36"/>
        <end position="55"/>
    </location>
</feature>
<dbReference type="InterPro" id="IPR044917">
    <property type="entry name" value="PRIMPOL"/>
</dbReference>
<organism evidence="6 7">
    <name type="scientific">Seminavis robusta</name>
    <dbReference type="NCBI Taxonomy" id="568900"/>
    <lineage>
        <taxon>Eukaryota</taxon>
        <taxon>Sar</taxon>
        <taxon>Stramenopiles</taxon>
        <taxon>Ochrophyta</taxon>
        <taxon>Bacillariophyta</taxon>
        <taxon>Bacillariophyceae</taxon>
        <taxon>Bacillariophycidae</taxon>
        <taxon>Naviculales</taxon>
        <taxon>Naviculaceae</taxon>
        <taxon>Seminavis</taxon>
    </lineage>
</organism>
<protein>
    <recommendedName>
        <fullName evidence="1">DNA-directed primase/polymerase protein</fullName>
        <ecNumber evidence="3">2.7.7.102</ecNumber>
    </recommendedName>
</protein>
<comment type="catalytic activity">
    <reaction evidence="2">
        <text>ssDNA + n NTP = ssDNA/pppN(pN)n-1 hybrid + (n-1) diphosphate.</text>
        <dbReference type="EC" id="2.7.7.102"/>
    </reaction>
</comment>
<comment type="catalytic activity">
    <reaction evidence="4">
        <text>DNA(n) + a 2'-deoxyribonucleoside 5'-triphosphate = DNA(n+1) + diphosphate</text>
        <dbReference type="Rhea" id="RHEA:22508"/>
        <dbReference type="Rhea" id="RHEA-COMP:17339"/>
        <dbReference type="Rhea" id="RHEA-COMP:17340"/>
        <dbReference type="ChEBI" id="CHEBI:33019"/>
        <dbReference type="ChEBI" id="CHEBI:61560"/>
        <dbReference type="ChEBI" id="CHEBI:173112"/>
        <dbReference type="EC" id="2.7.7.7"/>
    </reaction>
    <physiologicalReaction direction="left-to-right" evidence="4">
        <dbReference type="Rhea" id="RHEA:22509"/>
    </physiologicalReaction>
</comment>
<feature type="compositionally biased region" description="Polar residues" evidence="5">
    <location>
        <begin position="546"/>
        <end position="557"/>
    </location>
</feature>
<sequence>MEKSTANDNKDANDSIVTPKKTKPTSSRKTKSRSPRNKENNSPKLDWRDANDSKKTATKKSSGISPEQFHGNSNNGSTRTRVRPGKDYVKAIHEQSEENVFREEKKEISKVQEVKRSAFRAVTSLKTWPLQDLAMKDYQQLMQLYLGEENNKNGVKEDPDYNHGASSESAASTDKKRIMTDKSLSPSKSQLKQRYKKEFLEELEIPDHNVVTVSYDPTSRFDPGLWSMEPRIFSTEKANGKRRYIVGNMGRVADLIWRKTDRFQRYFYELILEDAPCRLYFDLEYSIPDNPDIPPNQLLNELYMELVQALVIRFPNHCEGFSRNCIVDLDSSTPQKFSRHWIVHLPSKALFKNNVEAGKFVKAFIQKLADEVATGTLYDRCPCLHDFLFVNPKGTLKKKANDDNPKQELPLSKKSCFVDLGVYTRNRLFRLLGSAKFGKPADCALRLASSNQFPLPRGFGNDMFYVPAMVKSETEDNCEEDGESNIREGEVKRDKAIEKFKTQTDWSLHAQVLCRTLVVPLNWRKIDYPLLPEMEDETESNETKPSRQPTPLSNSARPTFGESPYPYIDRFVEDVLAIRGSPPIQGAIRAWTLVSGGDTASNGTGTNSPQVPVGISYQMLRNRWCECVGRHHKSNNVIWNIDFHHKKATQTCYDPECRAMNFRGAPIDLPYDVVEQLDDAMFESELAGLDEEVLLRGNASLQNTKSAKHSEANDNGLENAMSALSLGSSKVQPHASPGFDAALSDDALLEALESNPELFH</sequence>
<dbReference type="GO" id="GO:0003887">
    <property type="term" value="F:DNA-directed DNA polymerase activity"/>
    <property type="evidence" value="ECO:0007669"/>
    <property type="project" value="UniProtKB-EC"/>
</dbReference>
<dbReference type="PANTHER" id="PTHR31399">
    <property type="entry name" value="DNA-DIRECTED PRIMASE / POLYMERASE PROTEIN"/>
    <property type="match status" value="1"/>
</dbReference>
<dbReference type="GO" id="GO:0042276">
    <property type="term" value="P:error-prone translesion synthesis"/>
    <property type="evidence" value="ECO:0007669"/>
    <property type="project" value="InterPro"/>
</dbReference>
<dbReference type="PANTHER" id="PTHR31399:SF0">
    <property type="entry name" value="DNA-DIRECTED PRIMASE_POLYMERASE PROTEIN"/>
    <property type="match status" value="1"/>
</dbReference>
<evidence type="ECO:0000313" key="7">
    <source>
        <dbReference type="Proteomes" id="UP001153069"/>
    </source>
</evidence>
<comment type="caution">
    <text evidence="6">The sequence shown here is derived from an EMBL/GenBank/DDBJ whole genome shotgun (WGS) entry which is preliminary data.</text>
</comment>
<evidence type="ECO:0000256" key="2">
    <source>
        <dbReference type="ARBA" id="ARBA00044677"/>
    </source>
</evidence>
<evidence type="ECO:0000313" key="6">
    <source>
        <dbReference type="EMBL" id="CAB9521107.1"/>
    </source>
</evidence>
<name>A0A9N8EGI3_9STRA</name>
<evidence type="ECO:0000256" key="4">
    <source>
        <dbReference type="ARBA" id="ARBA00047303"/>
    </source>
</evidence>
<feature type="compositionally biased region" description="Basic residues" evidence="5">
    <location>
        <begin position="20"/>
        <end position="35"/>
    </location>
</feature>
<feature type="region of interest" description="Disordered" evidence="5">
    <location>
        <begin position="1"/>
        <end position="87"/>
    </location>
</feature>
<evidence type="ECO:0000256" key="5">
    <source>
        <dbReference type="SAM" id="MobiDB-lite"/>
    </source>
</evidence>
<dbReference type="GO" id="GO:0005634">
    <property type="term" value="C:nucleus"/>
    <property type="evidence" value="ECO:0007669"/>
    <property type="project" value="TreeGrafter"/>
</dbReference>